<gene>
    <name evidence="1" type="ORF">SCALIN_C13_0062</name>
</gene>
<name>A0A286TXE7_9BACT</name>
<reference evidence="2" key="1">
    <citation type="journal article" date="2017" name="Environ. Microbiol. Rep.">
        <title>Genetic Diversity of Marine Anaerobic Ammonium-Oxidizing Bacteria as Revealed by Genomic and Proteomic Analyses of 'Candidatus Scalindua japonica'.</title>
        <authorList>
            <person name="Oshiki M."/>
            <person name="Mizuto K."/>
            <person name="Kimura Z."/>
            <person name="Kindaichi T."/>
            <person name="Satoh H."/>
            <person name="Okabe S."/>
        </authorList>
    </citation>
    <scope>NUCLEOTIDE SEQUENCE [LARGE SCALE GENOMIC DNA]</scope>
    <source>
        <strain evidence="2">husup-a2</strain>
    </source>
</reference>
<organism evidence="1 2">
    <name type="scientific">Candidatus Scalindua japonica</name>
    <dbReference type="NCBI Taxonomy" id="1284222"/>
    <lineage>
        <taxon>Bacteria</taxon>
        <taxon>Pseudomonadati</taxon>
        <taxon>Planctomycetota</taxon>
        <taxon>Candidatus Brocadiia</taxon>
        <taxon>Candidatus Brocadiales</taxon>
        <taxon>Candidatus Scalinduaceae</taxon>
        <taxon>Candidatus Scalindua</taxon>
    </lineage>
</organism>
<dbReference type="EMBL" id="BAOS01000013">
    <property type="protein sequence ID" value="GAX60550.1"/>
    <property type="molecule type" value="Genomic_DNA"/>
</dbReference>
<evidence type="ECO:0000313" key="1">
    <source>
        <dbReference type="EMBL" id="GAX60550.1"/>
    </source>
</evidence>
<proteinExistence type="predicted"/>
<sequence length="106" mass="12137">MDLMEKYLSRAKPEGSKKKLEPISDEHLQDVFLETVSKVNKSYIEGTIQYIGEHHPGLDDKINNADDRINNVWKACNEGAASIECFNEALASYESLYLQAINLYRR</sequence>
<dbReference type="Proteomes" id="UP000218542">
    <property type="component" value="Unassembled WGS sequence"/>
</dbReference>
<dbReference type="AlphaFoldDB" id="A0A286TXE7"/>
<comment type="caution">
    <text evidence="1">The sequence shown here is derived from an EMBL/GenBank/DDBJ whole genome shotgun (WGS) entry which is preliminary data.</text>
</comment>
<dbReference type="RefSeq" id="WP_096893949.1">
    <property type="nucleotide sequence ID" value="NZ_BAOS01000013.1"/>
</dbReference>
<protein>
    <submittedName>
        <fullName evidence="1">Methyl-accepting chemotaxis protein</fullName>
    </submittedName>
</protein>
<keyword evidence="2" id="KW-1185">Reference proteome</keyword>
<accession>A0A286TXE7</accession>
<evidence type="ECO:0000313" key="2">
    <source>
        <dbReference type="Proteomes" id="UP000218542"/>
    </source>
</evidence>